<organism evidence="3 4">
    <name type="scientific">Psilocybe cf. subviscida</name>
    <dbReference type="NCBI Taxonomy" id="2480587"/>
    <lineage>
        <taxon>Eukaryota</taxon>
        <taxon>Fungi</taxon>
        <taxon>Dikarya</taxon>
        <taxon>Basidiomycota</taxon>
        <taxon>Agaricomycotina</taxon>
        <taxon>Agaricomycetes</taxon>
        <taxon>Agaricomycetidae</taxon>
        <taxon>Agaricales</taxon>
        <taxon>Agaricineae</taxon>
        <taxon>Strophariaceae</taxon>
        <taxon>Psilocybe</taxon>
    </lineage>
</organism>
<dbReference type="Proteomes" id="UP000567179">
    <property type="component" value="Unassembled WGS sequence"/>
</dbReference>
<sequence length="779" mass="86225">MTDEMPSSRRYLSSAGRRISSFRGYLSSLDSRVSSPRPSGSHVSGPSSSHQDRQSWRAWAGEKIKARRKGVFENTEIVNVFPGWASRRFTVGSHGGDEGPRPFDLEVFVSGYAISYRPPENASRAQRAFIRVAKGFASLPKLVDNLGDIAPNSSALAVLTPSTEELLSGVVLPPRPEEITDDYDVDALEQQLQRAKQTADDDGYLSDSSVSSQSSRSSFHARVPLKDRLPSASHTPARGDTMTPNEAIRQLHANLEQRLQPFWSSTLPHRIVRLHLFASPHKSQSMEKDQETVDRLLNSENGPIASQDVCTTADGSFLTHLKVKWEQLCHHPTALHIAFGEDLEEHDMLVVAQLLPNKNRSQQNLTVLLPGPPVVPLTSLSRIPITNSPVRVISDIDDTIKFSGVLAGARTLFHNVFVKDLKEGIIPGMGEWYTMMFNRGVRFHYVSNGPFELLPILNEFMELSSLPPGSIKLRSYAGRSLFNGLLSAPASRKRAGVVDVLDAFPDSRFILIGDTGEQDLELYADIARERPDQVLAVFVRDADATTSEPLQDPTGWNAIEFAGTRTSNRPLASRSDTASSGVSRSSTGSLSQYKFYENNIAMPNPNKTPRPNINTFIDSNALLSSEPEGFDSMATPTLPRNERVKSDDTIRHSSLNSNNSPLTSSLASRMKIVDTPPKPIPPPSVHGLTPRTASLRSQQSDISSGSSVDSEKKKLTDLEKRRIELQLRVYRARTQMPSHVPLRVFQNPEECIEAEDALERDLFAKDEPIKPPTPLFWSR</sequence>
<dbReference type="AlphaFoldDB" id="A0A8H5B4Z3"/>
<name>A0A8H5B4Z3_9AGAR</name>
<feature type="domain" description="Phosphatidate phosphatase APP1 catalytic" evidence="2">
    <location>
        <begin position="390"/>
        <end position="541"/>
    </location>
</feature>
<dbReference type="GO" id="GO:0008195">
    <property type="term" value="F:phosphatidate phosphatase activity"/>
    <property type="evidence" value="ECO:0007669"/>
    <property type="project" value="InterPro"/>
</dbReference>
<keyword evidence="4" id="KW-1185">Reference proteome</keyword>
<dbReference type="Pfam" id="PF09949">
    <property type="entry name" value="APP1_cat"/>
    <property type="match status" value="1"/>
</dbReference>
<proteinExistence type="predicted"/>
<dbReference type="OrthoDB" id="2117591at2759"/>
<dbReference type="InterPro" id="IPR019236">
    <property type="entry name" value="APP1_cat"/>
</dbReference>
<evidence type="ECO:0000313" key="4">
    <source>
        <dbReference type="Proteomes" id="UP000567179"/>
    </source>
</evidence>
<evidence type="ECO:0000256" key="1">
    <source>
        <dbReference type="SAM" id="MobiDB-lite"/>
    </source>
</evidence>
<feature type="compositionally biased region" description="Low complexity" evidence="1">
    <location>
        <begin position="694"/>
        <end position="708"/>
    </location>
</feature>
<feature type="region of interest" description="Disordered" evidence="1">
    <location>
        <begin position="567"/>
        <end position="588"/>
    </location>
</feature>
<accession>A0A8H5B4Z3</accession>
<dbReference type="EMBL" id="JAACJJ010000042">
    <property type="protein sequence ID" value="KAF5316695.1"/>
    <property type="molecule type" value="Genomic_DNA"/>
</dbReference>
<dbReference type="PANTHER" id="PTHR28208:SF3">
    <property type="entry name" value="PHOSPHATIDATE PHOSPHATASE APP1"/>
    <property type="match status" value="1"/>
</dbReference>
<feature type="region of interest" description="Disordered" evidence="1">
    <location>
        <begin position="627"/>
        <end position="713"/>
    </location>
</feature>
<feature type="compositionally biased region" description="Basic and acidic residues" evidence="1">
    <location>
        <begin position="640"/>
        <end position="651"/>
    </location>
</feature>
<protein>
    <recommendedName>
        <fullName evidence="2">Phosphatidate phosphatase APP1 catalytic domain-containing protein</fullName>
    </recommendedName>
</protein>
<comment type="caution">
    <text evidence="3">The sequence shown here is derived from an EMBL/GenBank/DDBJ whole genome shotgun (WGS) entry which is preliminary data.</text>
</comment>
<dbReference type="InterPro" id="IPR052935">
    <property type="entry name" value="Mg2+_PAP"/>
</dbReference>
<evidence type="ECO:0000313" key="3">
    <source>
        <dbReference type="EMBL" id="KAF5316695.1"/>
    </source>
</evidence>
<reference evidence="3 4" key="1">
    <citation type="journal article" date="2020" name="ISME J.">
        <title>Uncovering the hidden diversity of litter-decomposition mechanisms in mushroom-forming fungi.</title>
        <authorList>
            <person name="Floudas D."/>
            <person name="Bentzer J."/>
            <person name="Ahren D."/>
            <person name="Johansson T."/>
            <person name="Persson P."/>
            <person name="Tunlid A."/>
        </authorList>
    </citation>
    <scope>NUCLEOTIDE SEQUENCE [LARGE SCALE GENOMIC DNA]</scope>
    <source>
        <strain evidence="3 4">CBS 101986</strain>
    </source>
</reference>
<feature type="region of interest" description="Disordered" evidence="1">
    <location>
        <begin position="29"/>
        <end position="55"/>
    </location>
</feature>
<feature type="compositionally biased region" description="Low complexity" evidence="1">
    <location>
        <begin position="31"/>
        <end position="49"/>
    </location>
</feature>
<evidence type="ECO:0000259" key="2">
    <source>
        <dbReference type="Pfam" id="PF09949"/>
    </source>
</evidence>
<gene>
    <name evidence="3" type="ORF">D9619_006504</name>
</gene>
<dbReference type="GO" id="GO:0030479">
    <property type="term" value="C:actin cortical patch"/>
    <property type="evidence" value="ECO:0007669"/>
    <property type="project" value="TreeGrafter"/>
</dbReference>
<feature type="compositionally biased region" description="Low complexity" evidence="1">
    <location>
        <begin position="206"/>
        <end position="218"/>
    </location>
</feature>
<feature type="compositionally biased region" description="Low complexity" evidence="1">
    <location>
        <begin position="572"/>
        <end position="588"/>
    </location>
</feature>
<dbReference type="PANTHER" id="PTHR28208">
    <property type="entry name" value="PHOSPHATIDATE PHOSPHATASE APP1"/>
    <property type="match status" value="1"/>
</dbReference>
<feature type="compositionally biased region" description="Low complexity" evidence="1">
    <location>
        <begin position="653"/>
        <end position="668"/>
    </location>
</feature>
<feature type="region of interest" description="Disordered" evidence="1">
    <location>
        <begin position="192"/>
        <end position="243"/>
    </location>
</feature>